<keyword evidence="3" id="KW-0963">Cytoplasm</keyword>
<dbReference type="PANTHER" id="PTHR47090">
    <property type="entry name" value="PROTEIN EDS1-RELATED"/>
    <property type="match status" value="1"/>
</dbReference>
<dbReference type="Proteomes" id="UP001314170">
    <property type="component" value="Unassembled WGS sequence"/>
</dbReference>
<dbReference type="Pfam" id="PF18117">
    <property type="entry name" value="EDS1_EP"/>
    <property type="match status" value="1"/>
</dbReference>
<evidence type="ECO:0000256" key="6">
    <source>
        <dbReference type="ARBA" id="ARBA00023242"/>
    </source>
</evidence>
<feature type="domain" description="Fungal lipase-type" evidence="8">
    <location>
        <begin position="172"/>
        <end position="320"/>
    </location>
</feature>
<dbReference type="Gene3D" id="3.40.50.1820">
    <property type="entry name" value="alpha/beta hydrolase"/>
    <property type="match status" value="1"/>
</dbReference>
<dbReference type="GO" id="GO:0016787">
    <property type="term" value="F:hydrolase activity"/>
    <property type="evidence" value="ECO:0007669"/>
    <property type="project" value="UniProtKB-KW"/>
</dbReference>
<accession>A0AAV1QS10</accession>
<keyword evidence="11" id="KW-1185">Reference proteome</keyword>
<gene>
    <name evidence="10" type="ORF">DCAF_LOCUS543</name>
</gene>
<evidence type="ECO:0000256" key="3">
    <source>
        <dbReference type="ARBA" id="ARBA00022490"/>
    </source>
</evidence>
<keyword evidence="5" id="KW-0611">Plant defense</keyword>
<evidence type="ECO:0000256" key="2">
    <source>
        <dbReference type="ARBA" id="ARBA00004496"/>
    </source>
</evidence>
<dbReference type="GO" id="GO:0006629">
    <property type="term" value="P:lipid metabolic process"/>
    <property type="evidence" value="ECO:0007669"/>
    <property type="project" value="InterPro"/>
</dbReference>
<dbReference type="InterPro" id="IPR029058">
    <property type="entry name" value="AB_hydrolase_fold"/>
</dbReference>
<evidence type="ECO:0000313" key="11">
    <source>
        <dbReference type="Proteomes" id="UP001314170"/>
    </source>
</evidence>
<evidence type="ECO:0000256" key="7">
    <source>
        <dbReference type="SAM" id="Coils"/>
    </source>
</evidence>
<dbReference type="CDD" id="cd00519">
    <property type="entry name" value="Lipase_3"/>
    <property type="match status" value="1"/>
</dbReference>
<feature type="coiled-coil region" evidence="7">
    <location>
        <begin position="524"/>
        <end position="562"/>
    </location>
</feature>
<evidence type="ECO:0000256" key="5">
    <source>
        <dbReference type="ARBA" id="ARBA00022821"/>
    </source>
</evidence>
<evidence type="ECO:0000256" key="4">
    <source>
        <dbReference type="ARBA" id="ARBA00022801"/>
    </source>
</evidence>
<dbReference type="GO" id="GO:0005737">
    <property type="term" value="C:cytoplasm"/>
    <property type="evidence" value="ECO:0007669"/>
    <property type="project" value="UniProtKB-SubCell"/>
</dbReference>
<dbReference type="GO" id="GO:0005634">
    <property type="term" value="C:nucleus"/>
    <property type="evidence" value="ECO:0007669"/>
    <property type="project" value="UniProtKB-SubCell"/>
</dbReference>
<keyword evidence="4" id="KW-0378">Hydrolase</keyword>
<dbReference type="InterPro" id="IPR002921">
    <property type="entry name" value="Fungal_lipase-type"/>
</dbReference>
<evidence type="ECO:0000256" key="1">
    <source>
        <dbReference type="ARBA" id="ARBA00004123"/>
    </source>
</evidence>
<name>A0AAV1QS10_9ROSI</name>
<feature type="domain" description="EDS1 EP" evidence="9">
    <location>
        <begin position="550"/>
        <end position="731"/>
    </location>
</feature>
<proteinExistence type="predicted"/>
<dbReference type="InterPro" id="IPR044214">
    <property type="entry name" value="EDS1-like"/>
</dbReference>
<comment type="subcellular location">
    <subcellularLocation>
        <location evidence="2">Cytoplasm</location>
    </subcellularLocation>
    <subcellularLocation>
        <location evidence="1">Nucleus</location>
    </subcellularLocation>
</comment>
<dbReference type="GO" id="GO:0006952">
    <property type="term" value="P:defense response"/>
    <property type="evidence" value="ECO:0007669"/>
    <property type="project" value="UniProtKB-KW"/>
</dbReference>
<sequence length="734" mass="83343">MGVRPVCEANLGCRVHDRLRGSLGEGCYSLAYGVRGRKVVGHIRETTRATRHVREATSLSGVVLAITVMGDGEGCVGDGLEVSERGTRRRAIVWEASGKAIGVGVCEAMRGEHLGSCKFDKNHKELMGILKLGEDVEIKQQVIKTAILMSMKAHKSPEKHYLSNKIKNSFIFSFPGSWSVNEWFTNDSFGEVKVDLQLFPSLKYIGLDQTATCNEAFLKRFKAVLAYPPFKNEVEKAVTLRKQVVFAGHSSGGAIAILATIWLLELYVRQGSEDMAPVCLTFGSPLVGDRIMSHALRREKWSRYFVNFVTRYDIVPRISLTPLSAIEKQLHQVLDFFNPKSKLYKHELANEAPGFYVTVMENASSVASYAACKIMGSTNLLLETLSSFIKLSPYTPLGTYVFCIENRKLVVERNPDAILQVLLYSSQLSTEEEKVTVAQRSLRDHLNYRDGLRESLQMQIGPCFNHGHLEALVLILDQIGSFFNHGHLEALVLFLDDANESVPVDTTSIGLGLSDRARICISAAKELEKQKLRNQAAIDDKKRDIEERIKKLQAYKSNCELRKGCYYDVFKISKYEEDFHANLERLELAGIWDEIIEMLKRYRLPDEFECQESWIDLGTRYRRIVEPLDIANYYRHLKNEDTGPYMGKGRPRRYKCTQKWREHAEQLPNEVPGSCFWAELEELCIKTESPGIKESISLLKTKVEKWIREGELGEDVKFENSTFKKLLEEHSLPI</sequence>
<reference evidence="10 11" key="1">
    <citation type="submission" date="2024-01" db="EMBL/GenBank/DDBJ databases">
        <authorList>
            <person name="Waweru B."/>
        </authorList>
    </citation>
    <scope>NUCLEOTIDE SEQUENCE [LARGE SCALE GENOMIC DNA]</scope>
</reference>
<protein>
    <submittedName>
        <fullName evidence="10">Uncharacterized protein</fullName>
    </submittedName>
</protein>
<evidence type="ECO:0000259" key="8">
    <source>
        <dbReference type="Pfam" id="PF01764"/>
    </source>
</evidence>
<evidence type="ECO:0000259" key="9">
    <source>
        <dbReference type="Pfam" id="PF18117"/>
    </source>
</evidence>
<dbReference type="Pfam" id="PF01764">
    <property type="entry name" value="Lipase_3"/>
    <property type="match status" value="1"/>
</dbReference>
<dbReference type="InterPro" id="IPR041266">
    <property type="entry name" value="EDS1_EP"/>
</dbReference>
<evidence type="ECO:0000313" key="10">
    <source>
        <dbReference type="EMBL" id="CAK7322929.1"/>
    </source>
</evidence>
<dbReference type="PANTHER" id="PTHR47090:SF2">
    <property type="entry name" value="PROTEIN EDS1-RELATED"/>
    <property type="match status" value="1"/>
</dbReference>
<dbReference type="AlphaFoldDB" id="A0AAV1QS10"/>
<dbReference type="EMBL" id="CAWUPB010000030">
    <property type="protein sequence ID" value="CAK7322929.1"/>
    <property type="molecule type" value="Genomic_DNA"/>
</dbReference>
<dbReference type="SUPFAM" id="SSF53474">
    <property type="entry name" value="alpha/beta-Hydrolases"/>
    <property type="match status" value="1"/>
</dbReference>
<keyword evidence="6" id="KW-0539">Nucleus</keyword>
<comment type="caution">
    <text evidence="10">The sequence shown here is derived from an EMBL/GenBank/DDBJ whole genome shotgun (WGS) entry which is preliminary data.</text>
</comment>
<keyword evidence="7" id="KW-0175">Coiled coil</keyword>
<organism evidence="10 11">
    <name type="scientific">Dovyalis caffra</name>
    <dbReference type="NCBI Taxonomy" id="77055"/>
    <lineage>
        <taxon>Eukaryota</taxon>
        <taxon>Viridiplantae</taxon>
        <taxon>Streptophyta</taxon>
        <taxon>Embryophyta</taxon>
        <taxon>Tracheophyta</taxon>
        <taxon>Spermatophyta</taxon>
        <taxon>Magnoliopsida</taxon>
        <taxon>eudicotyledons</taxon>
        <taxon>Gunneridae</taxon>
        <taxon>Pentapetalae</taxon>
        <taxon>rosids</taxon>
        <taxon>fabids</taxon>
        <taxon>Malpighiales</taxon>
        <taxon>Salicaceae</taxon>
        <taxon>Flacourtieae</taxon>
        <taxon>Dovyalis</taxon>
    </lineage>
</organism>